<sequence>MKIAGNILLLALAISPCTNAWADASKADSTRTPGQRGIHDCAECPEMVVIPPGSFEMGSNDGDDNEKPVHRVTFTKPFAMGKTEITQKQWKVLMGNNPSRFFNCGPECPVEQVSWNDVQAFIQKFNAKTGKQYRLPSEAEWEYAARAGSTAAYPWGSKASHEYANYGDDECCFGLVQGRDKWLNTAPVGSFPANNFGLYDMIGNVWEWVEDGYHDSYAGAPNDGNSWPGNGSNHVVRGGSWNFDPQFIRVATRSRFDPSTRMGSIGFRLVRVLP</sequence>
<dbReference type="EMBL" id="LSLI01000040">
    <property type="protein sequence ID" value="KXS32151.1"/>
    <property type="molecule type" value="Genomic_DNA"/>
</dbReference>
<dbReference type="GO" id="GO:0120147">
    <property type="term" value="F:formylglycine-generating oxidase activity"/>
    <property type="evidence" value="ECO:0007669"/>
    <property type="project" value="TreeGrafter"/>
</dbReference>
<dbReference type="InterPro" id="IPR042095">
    <property type="entry name" value="SUMF_sf"/>
</dbReference>
<feature type="signal peptide" evidence="1">
    <location>
        <begin position="1"/>
        <end position="22"/>
    </location>
</feature>
<organism evidence="3 4">
    <name type="scientific">Candidatus Gallionella acididurans</name>
    <dbReference type="NCBI Taxonomy" id="1796491"/>
    <lineage>
        <taxon>Bacteria</taxon>
        <taxon>Pseudomonadati</taxon>
        <taxon>Pseudomonadota</taxon>
        <taxon>Betaproteobacteria</taxon>
        <taxon>Nitrosomonadales</taxon>
        <taxon>Gallionellaceae</taxon>
        <taxon>Gallionella</taxon>
    </lineage>
</organism>
<accession>A0A139BT59</accession>
<gene>
    <name evidence="3" type="ORF">AWT59_1728</name>
</gene>
<evidence type="ECO:0000256" key="1">
    <source>
        <dbReference type="SAM" id="SignalP"/>
    </source>
</evidence>
<protein>
    <submittedName>
        <fullName evidence="3">Sulfatase modifying factor 2</fullName>
    </submittedName>
</protein>
<comment type="caution">
    <text evidence="3">The sequence shown here is derived from an EMBL/GenBank/DDBJ whole genome shotgun (WGS) entry which is preliminary data.</text>
</comment>
<reference evidence="3 4" key="1">
    <citation type="submission" date="2016-02" db="EMBL/GenBank/DDBJ databases">
        <authorList>
            <person name="Wen L."/>
            <person name="He K."/>
            <person name="Yang H."/>
        </authorList>
    </citation>
    <scope>NUCLEOTIDE SEQUENCE [LARGE SCALE GENOMIC DNA]</scope>
    <source>
        <strain evidence="3">ShG14-8</strain>
    </source>
</reference>
<keyword evidence="1" id="KW-0732">Signal</keyword>
<dbReference type="InterPro" id="IPR016187">
    <property type="entry name" value="CTDL_fold"/>
</dbReference>
<evidence type="ECO:0000313" key="3">
    <source>
        <dbReference type="EMBL" id="KXS32151.1"/>
    </source>
</evidence>
<dbReference type="Proteomes" id="UP000070578">
    <property type="component" value="Unassembled WGS sequence"/>
</dbReference>
<dbReference type="InterPro" id="IPR005532">
    <property type="entry name" value="SUMF_dom"/>
</dbReference>
<evidence type="ECO:0000259" key="2">
    <source>
        <dbReference type="Pfam" id="PF03781"/>
    </source>
</evidence>
<dbReference type="PANTHER" id="PTHR23150:SF19">
    <property type="entry name" value="FORMYLGLYCINE-GENERATING ENZYME"/>
    <property type="match status" value="1"/>
</dbReference>
<dbReference type="Pfam" id="PF03781">
    <property type="entry name" value="FGE-sulfatase"/>
    <property type="match status" value="1"/>
</dbReference>
<proteinExistence type="predicted"/>
<dbReference type="Gene3D" id="3.90.1580.10">
    <property type="entry name" value="paralog of FGE (formylglycine-generating enzyme)"/>
    <property type="match status" value="1"/>
</dbReference>
<dbReference type="InterPro" id="IPR051043">
    <property type="entry name" value="Sulfatase_Mod_Factor_Kinase"/>
</dbReference>
<dbReference type="PANTHER" id="PTHR23150">
    <property type="entry name" value="SULFATASE MODIFYING FACTOR 1, 2"/>
    <property type="match status" value="1"/>
</dbReference>
<dbReference type="SUPFAM" id="SSF56436">
    <property type="entry name" value="C-type lectin-like"/>
    <property type="match status" value="1"/>
</dbReference>
<feature type="chain" id="PRO_5007483958" evidence="1">
    <location>
        <begin position="23"/>
        <end position="274"/>
    </location>
</feature>
<dbReference type="AlphaFoldDB" id="A0A139BT59"/>
<name>A0A139BT59_9PROT</name>
<evidence type="ECO:0000313" key="4">
    <source>
        <dbReference type="Proteomes" id="UP000070578"/>
    </source>
</evidence>
<feature type="domain" description="Sulfatase-modifying factor enzyme-like" evidence="2">
    <location>
        <begin position="43"/>
        <end position="271"/>
    </location>
</feature>
<reference evidence="3 4" key="2">
    <citation type="submission" date="2016-03" db="EMBL/GenBank/DDBJ databases">
        <title>New uncultured bacterium of the family Gallionellaceae from acid mine drainage: description and reconstruction of genome based on metagenomic analysis of microbial community.</title>
        <authorList>
            <person name="Kadnikov V."/>
            <person name="Ivasenko D."/>
            <person name="Beletsky A."/>
            <person name="Mardanov A."/>
            <person name="Danilova E."/>
            <person name="Pimenov N."/>
            <person name="Karnachuk O."/>
            <person name="Ravin N."/>
        </authorList>
    </citation>
    <scope>NUCLEOTIDE SEQUENCE [LARGE SCALE GENOMIC DNA]</scope>
    <source>
        <strain evidence="3">ShG14-8</strain>
    </source>
</reference>
<dbReference type="PATRIC" id="fig|1796491.3.peg.1895"/>